<dbReference type="Proteomes" id="UP000198797">
    <property type="component" value="Unassembled WGS sequence"/>
</dbReference>
<dbReference type="STRING" id="121616.GA0070216_104238"/>
<organism evidence="3 4">
    <name type="scientific">Micromonospora matsumotoense</name>
    <dbReference type="NCBI Taxonomy" id="121616"/>
    <lineage>
        <taxon>Bacteria</taxon>
        <taxon>Bacillati</taxon>
        <taxon>Actinomycetota</taxon>
        <taxon>Actinomycetes</taxon>
        <taxon>Micromonosporales</taxon>
        <taxon>Micromonosporaceae</taxon>
        <taxon>Micromonospora</taxon>
    </lineage>
</organism>
<sequence length="87" mass="9005">MVDAAPVTHPAGRCLDVPSQSQSNGTQLALWDCNSGTNQQWNVNTDGTITGVQSGLCLTPHGSGTANGTLMVLSSCTGGNSRKWTRS</sequence>
<accession>A0A1C4X9X3</accession>
<dbReference type="EMBL" id="FMCU01000004">
    <property type="protein sequence ID" value="SCF05197.1"/>
    <property type="molecule type" value="Genomic_DNA"/>
</dbReference>
<name>A0A1C4X9X3_9ACTN</name>
<dbReference type="SUPFAM" id="SSF50370">
    <property type="entry name" value="Ricin B-like lectins"/>
    <property type="match status" value="1"/>
</dbReference>
<dbReference type="Gene3D" id="2.80.10.50">
    <property type="match status" value="1"/>
</dbReference>
<keyword evidence="4" id="KW-1185">Reference proteome</keyword>
<gene>
    <name evidence="3" type="ORF">GA0070216_104238</name>
</gene>
<evidence type="ECO:0000313" key="4">
    <source>
        <dbReference type="Proteomes" id="UP000198797"/>
    </source>
</evidence>
<reference evidence="4" key="1">
    <citation type="submission" date="2016-06" db="EMBL/GenBank/DDBJ databases">
        <authorList>
            <person name="Varghese N."/>
            <person name="Submissions Spin"/>
        </authorList>
    </citation>
    <scope>NUCLEOTIDE SEQUENCE [LARGE SCALE GENOMIC DNA]</scope>
    <source>
        <strain evidence="4">DSM 44100</strain>
    </source>
</reference>
<evidence type="ECO:0000256" key="1">
    <source>
        <dbReference type="SAM" id="MobiDB-lite"/>
    </source>
</evidence>
<evidence type="ECO:0000313" key="3">
    <source>
        <dbReference type="EMBL" id="SCF05197.1"/>
    </source>
</evidence>
<dbReference type="PROSITE" id="PS50231">
    <property type="entry name" value="RICIN_B_LECTIN"/>
    <property type="match status" value="1"/>
</dbReference>
<keyword evidence="3" id="KW-0430">Lectin</keyword>
<protein>
    <submittedName>
        <fullName evidence="3">Ricin-type beta-trefoil lectin domain-containing protein</fullName>
    </submittedName>
</protein>
<dbReference type="InterPro" id="IPR035992">
    <property type="entry name" value="Ricin_B-like_lectins"/>
</dbReference>
<dbReference type="Pfam" id="PF00652">
    <property type="entry name" value="Ricin_B_lectin"/>
    <property type="match status" value="1"/>
</dbReference>
<proteinExistence type="predicted"/>
<dbReference type="GO" id="GO:0030246">
    <property type="term" value="F:carbohydrate binding"/>
    <property type="evidence" value="ECO:0007669"/>
    <property type="project" value="UniProtKB-KW"/>
</dbReference>
<feature type="region of interest" description="Disordered" evidence="1">
    <location>
        <begin position="1"/>
        <end position="22"/>
    </location>
</feature>
<evidence type="ECO:0000259" key="2">
    <source>
        <dbReference type="Pfam" id="PF00652"/>
    </source>
</evidence>
<feature type="domain" description="Ricin B lectin" evidence="2">
    <location>
        <begin position="11"/>
        <end position="85"/>
    </location>
</feature>
<dbReference type="AlphaFoldDB" id="A0A1C4X9X3"/>
<dbReference type="InterPro" id="IPR000772">
    <property type="entry name" value="Ricin_B_lectin"/>
</dbReference>